<dbReference type="OrthoDB" id="5334845at2759"/>
<dbReference type="Gene3D" id="3.40.50.300">
    <property type="entry name" value="P-loop containing nucleotide triphosphate hydrolases"/>
    <property type="match status" value="1"/>
</dbReference>
<comment type="subcellular location">
    <subcellularLocation>
        <location evidence="1 8">Cytoplasm</location>
        <location evidence="1 8">Cytoskeleton</location>
        <location evidence="1 8">Spindle</location>
    </subcellularLocation>
    <subcellularLocation>
        <location evidence="8">Cytoplasm</location>
    </subcellularLocation>
    <subcellularLocation>
        <location evidence="8">Cytoplasm</location>
        <location evidence="8">Cytoskeleton</location>
        <location evidence="8">Microtubule organizing center</location>
        <location evidence="8">Centrosome</location>
    </subcellularLocation>
    <subcellularLocation>
        <location evidence="8">Cytoplasm</location>
        <location evidence="8">Cytoskeleton</location>
        <location evidence="8">Spindle pole</location>
    </subcellularLocation>
    <text evidence="8">Predominantly cytoplasmic. Also localized to the interphase centrosome and the mitotic spindle poles. Enhanced recruitment to the mitotic spindle poles requires microtubules and interaction with KATNB1.</text>
</comment>
<comment type="function">
    <text evidence="8">Catalytic subunit of a complex which severs microtubules in an ATP-dependent manner. Microtubule severing may promote rapid reorganization of cellular microtubule arrays and the release of microtubules from the centrosome following nucleation.</text>
</comment>
<dbReference type="GeneID" id="20197519"/>
<dbReference type="EC" id="5.6.1.1" evidence="8"/>
<dbReference type="GO" id="GO:0005874">
    <property type="term" value="C:microtubule"/>
    <property type="evidence" value="ECO:0007669"/>
    <property type="project" value="UniProtKB-KW"/>
</dbReference>
<keyword evidence="2 8" id="KW-0963">Cytoplasm</keyword>
<dbReference type="Pfam" id="PF09336">
    <property type="entry name" value="Vps4_C"/>
    <property type="match status" value="1"/>
</dbReference>
<comment type="catalytic activity">
    <reaction evidence="8">
        <text>n ATP + n H2O + a microtubule = n ADP + n phosphate + (n+1) alpha/beta tubulin heterodimers.</text>
        <dbReference type="EC" id="5.6.1.1"/>
    </reaction>
</comment>
<evidence type="ECO:0000256" key="8">
    <source>
        <dbReference type="HAMAP-Rule" id="MF_03023"/>
    </source>
</evidence>
<dbReference type="SMART" id="SM00382">
    <property type="entry name" value="AAA"/>
    <property type="match status" value="1"/>
</dbReference>
<dbReference type="HOGENOM" id="CLU_000688_21_1_1"/>
<reference evidence="13" key="1">
    <citation type="submission" date="2012-12" db="EMBL/GenBank/DDBJ databases">
        <authorList>
            <person name="Hellsten U."/>
            <person name="Grimwood J."/>
            <person name="Chapman J.A."/>
            <person name="Shapiro H."/>
            <person name="Aerts A."/>
            <person name="Otillar R.P."/>
            <person name="Terry A.Y."/>
            <person name="Boore J.L."/>
            <person name="Simakov O."/>
            <person name="Marletaz F."/>
            <person name="Cho S.-J."/>
            <person name="Edsinger-Gonzales E."/>
            <person name="Havlak P."/>
            <person name="Kuo D.-H."/>
            <person name="Larsson T."/>
            <person name="Lv J."/>
            <person name="Arendt D."/>
            <person name="Savage R."/>
            <person name="Osoegawa K."/>
            <person name="de Jong P."/>
            <person name="Lindberg D.R."/>
            <person name="Seaver E.C."/>
            <person name="Weisblat D.A."/>
            <person name="Putnam N.H."/>
            <person name="Grigoriev I.V."/>
            <person name="Rokhsar D.S."/>
        </authorList>
    </citation>
    <scope>NUCLEOTIDE SEQUENCE</scope>
</reference>
<dbReference type="InParanoid" id="T1ELR9"/>
<dbReference type="InterPro" id="IPR050304">
    <property type="entry name" value="MT-severing_AAA_ATPase"/>
</dbReference>
<comment type="subunit">
    <text evidence="8">Can homooligomerize into hexameric rings, which may be promoted by interaction with microtubules. Interacts with KATNB1, which may serve as a targeting subunit.</text>
</comment>
<gene>
    <name evidence="12" type="primary">20197519</name>
    <name evidence="8" type="synonym">KATNA1</name>
    <name evidence="11" type="ORF">HELRODRAFT_156140</name>
</gene>
<keyword evidence="8" id="KW-0131">Cell cycle</keyword>
<dbReference type="GO" id="GO:0000922">
    <property type="term" value="C:spindle pole"/>
    <property type="evidence" value="ECO:0007669"/>
    <property type="project" value="UniProtKB-SubCell"/>
</dbReference>
<dbReference type="FunFam" id="1.10.8.60:FF:000025">
    <property type="entry name" value="Katanin p60 ATPase-containing subunit A1"/>
    <property type="match status" value="1"/>
</dbReference>
<dbReference type="KEGG" id="hro:HELRODRAFT_156140"/>
<evidence type="ECO:0000256" key="3">
    <source>
        <dbReference type="ARBA" id="ARBA00022701"/>
    </source>
</evidence>
<dbReference type="GO" id="GO:0016887">
    <property type="term" value="F:ATP hydrolysis activity"/>
    <property type="evidence" value="ECO:0000318"/>
    <property type="project" value="GO_Central"/>
</dbReference>
<dbReference type="EMBL" id="AMQM01002175">
    <property type="status" value="NOT_ANNOTATED_CDS"/>
    <property type="molecule type" value="Genomic_DNA"/>
</dbReference>
<dbReference type="GO" id="GO:0008017">
    <property type="term" value="F:microtubule binding"/>
    <property type="evidence" value="ECO:0007669"/>
    <property type="project" value="UniProtKB-UniRule"/>
</dbReference>
<dbReference type="InterPro" id="IPR048611">
    <property type="entry name" value="KATNA1_MIT"/>
</dbReference>
<dbReference type="PROSITE" id="PS00674">
    <property type="entry name" value="AAA"/>
    <property type="match status" value="1"/>
</dbReference>
<dbReference type="Gene3D" id="1.20.58.80">
    <property type="entry name" value="Phosphotransferase system, lactose/cellobiose-type IIA subunit"/>
    <property type="match status" value="1"/>
</dbReference>
<evidence type="ECO:0000256" key="1">
    <source>
        <dbReference type="ARBA" id="ARBA00004186"/>
    </source>
</evidence>
<dbReference type="FunCoup" id="T1ELR9">
    <property type="interactions" value="970"/>
</dbReference>
<dbReference type="Pfam" id="PF21126">
    <property type="entry name" value="KATNA1_MIT"/>
    <property type="match status" value="1"/>
</dbReference>
<keyword evidence="5 8" id="KW-0067">ATP-binding</keyword>
<feature type="binding site" evidence="8">
    <location>
        <begin position="259"/>
        <end position="266"/>
    </location>
    <ligand>
        <name>ATP</name>
        <dbReference type="ChEBI" id="CHEBI:30616"/>
    </ligand>
</feature>
<feature type="domain" description="AAA+ ATPase" evidence="10">
    <location>
        <begin position="251"/>
        <end position="394"/>
    </location>
</feature>
<keyword evidence="6 8" id="KW-0206">Cytoskeleton</keyword>
<reference evidence="11 13" key="2">
    <citation type="journal article" date="2013" name="Nature">
        <title>Insights into bilaterian evolution from three spiralian genomes.</title>
        <authorList>
            <person name="Simakov O."/>
            <person name="Marletaz F."/>
            <person name="Cho S.J."/>
            <person name="Edsinger-Gonzales E."/>
            <person name="Havlak P."/>
            <person name="Hellsten U."/>
            <person name="Kuo D.H."/>
            <person name="Larsson T."/>
            <person name="Lv J."/>
            <person name="Arendt D."/>
            <person name="Savage R."/>
            <person name="Osoegawa K."/>
            <person name="de Jong P."/>
            <person name="Grimwood J."/>
            <person name="Chapman J.A."/>
            <person name="Shapiro H."/>
            <person name="Aerts A."/>
            <person name="Otillar R.P."/>
            <person name="Terry A.Y."/>
            <person name="Boore J.L."/>
            <person name="Grigoriev I.V."/>
            <person name="Lindberg D.R."/>
            <person name="Seaver E.C."/>
            <person name="Weisblat D.A."/>
            <person name="Putnam N.H."/>
            <person name="Rokhsar D.S."/>
        </authorList>
    </citation>
    <scope>NUCLEOTIDE SEQUENCE</scope>
</reference>
<sequence>MSLNEICENVKMSRESALLGNYESAQVYYQTVLCQLQKYISTLTDASLKSKWQKIRQEIAVELESVKDISNTLVACKNAPLTSKNECYPTFEEPTRDPDVWPPPTPVENKYQVFLIQFGANARGKTPVRRGFEPPSRGGRSRQSVPSDLGGACAGGPGKKPAAAGGAVGGGYAAKGSKAAAKSKADEDPDKFNPSGYDKDLVANLERDIVQRNPKVYWDDIADLTEAKRLLQEAVVMPLLVPDFFKGIRRPWKGVMMVGPPGTGKTLLAKAVATECGTTFFNVSASGLTSKYHGESEKLVRLLFEMARFYAPSTIFFDEIDSICGRRGADNEHEASRRVKTELLIQMDGVTGATGLDEDPTKIVMVLAATNFPWDIDEALRRRLEKRIYIPLPNAEGRRKLLDISLKEIELTKDVDLDKIAELLDGYSGADITNVCRDAAMMSMRRRIQGLKPDEIRNIPKEELMAPTTMEDMMVALKHVSKTVSAADLEKYEKWMSEFGSV</sequence>
<dbReference type="EMBL" id="KB097700">
    <property type="protein sequence ID" value="ESN91729.1"/>
    <property type="molecule type" value="Genomic_DNA"/>
</dbReference>
<proteinExistence type="inferred from homology"/>
<keyword evidence="4 8" id="KW-0547">Nucleotide-binding</keyword>
<dbReference type="GO" id="GO:0005819">
    <property type="term" value="C:spindle"/>
    <property type="evidence" value="ECO:0000318"/>
    <property type="project" value="GO_Central"/>
</dbReference>
<dbReference type="InterPro" id="IPR003960">
    <property type="entry name" value="ATPase_AAA_CS"/>
</dbReference>
<feature type="region of interest" description="Disordered" evidence="9">
    <location>
        <begin position="125"/>
        <end position="166"/>
    </location>
</feature>
<dbReference type="GO" id="GO:0051301">
    <property type="term" value="P:cell division"/>
    <property type="evidence" value="ECO:0007669"/>
    <property type="project" value="UniProtKB-KW"/>
</dbReference>
<dbReference type="Proteomes" id="UP000015101">
    <property type="component" value="Unassembled WGS sequence"/>
</dbReference>
<keyword evidence="8" id="KW-0132">Cell division</keyword>
<evidence type="ECO:0000313" key="13">
    <source>
        <dbReference type="Proteomes" id="UP000015101"/>
    </source>
</evidence>
<dbReference type="InterPro" id="IPR027417">
    <property type="entry name" value="P-loop_NTPase"/>
</dbReference>
<dbReference type="GO" id="GO:0005737">
    <property type="term" value="C:cytoplasm"/>
    <property type="evidence" value="ECO:0000318"/>
    <property type="project" value="GO_Central"/>
</dbReference>
<evidence type="ECO:0000256" key="5">
    <source>
        <dbReference type="ARBA" id="ARBA00022840"/>
    </source>
</evidence>
<dbReference type="EnsemblMetazoa" id="HelroT156140">
    <property type="protein sequence ID" value="HelroP156140"/>
    <property type="gene ID" value="HelroG156140"/>
</dbReference>
<dbReference type="AlphaFoldDB" id="T1ELR9"/>
<dbReference type="Pfam" id="PF17862">
    <property type="entry name" value="AAA_lid_3"/>
    <property type="match status" value="1"/>
</dbReference>
<name>T1ELR9_HELRO</name>
<dbReference type="STRING" id="6412.T1ELR9"/>
<dbReference type="GO" id="GO:0051013">
    <property type="term" value="P:microtubule severing"/>
    <property type="evidence" value="ECO:0000318"/>
    <property type="project" value="GO_Central"/>
</dbReference>
<dbReference type="CDD" id="cd21748">
    <property type="entry name" value="Kp60-NTD"/>
    <property type="match status" value="1"/>
</dbReference>
<dbReference type="GO" id="GO:0008568">
    <property type="term" value="F:microtubule severing ATPase activity"/>
    <property type="evidence" value="ECO:0000318"/>
    <property type="project" value="GO_Central"/>
</dbReference>
<dbReference type="OMA" id="CCCEINY"/>
<dbReference type="CTD" id="20197519"/>
<dbReference type="InterPro" id="IPR028596">
    <property type="entry name" value="KATNA1"/>
</dbReference>
<protein>
    <recommendedName>
        <fullName evidence="8">Katanin p60 ATPase-containing subunit A1</fullName>
        <shortName evidence="8">Katanin p60 subunit A1</shortName>
        <ecNumber evidence="8">5.6.1.1</ecNumber>
    </recommendedName>
    <alternativeName>
        <fullName evidence="8">p60 katanin</fullName>
    </alternativeName>
</protein>
<dbReference type="RefSeq" id="XP_009030543.1">
    <property type="nucleotide sequence ID" value="XM_009032295.1"/>
</dbReference>
<dbReference type="Gene3D" id="1.10.8.60">
    <property type="match status" value="1"/>
</dbReference>
<keyword evidence="8" id="KW-0498">Mitosis</keyword>
<evidence type="ECO:0000256" key="9">
    <source>
        <dbReference type="SAM" id="MobiDB-lite"/>
    </source>
</evidence>
<dbReference type="GO" id="GO:0005813">
    <property type="term" value="C:centrosome"/>
    <property type="evidence" value="ECO:0007669"/>
    <property type="project" value="UniProtKB-SubCell"/>
</dbReference>
<keyword evidence="7 8" id="KW-0413">Isomerase</keyword>
<dbReference type="FunFam" id="3.40.50.300:FF:000159">
    <property type="entry name" value="Katanin p60 ATPase-containing subunit A1"/>
    <property type="match status" value="1"/>
</dbReference>
<dbReference type="InterPro" id="IPR003959">
    <property type="entry name" value="ATPase_AAA_core"/>
</dbReference>
<comment type="activity regulation">
    <text evidence="8">ATPase activity is stimulated by microtubules, which promote homooligomerization. ATP-dependent microtubule severing is stimulated by interaction with KATNB1.</text>
</comment>
<dbReference type="InterPro" id="IPR015415">
    <property type="entry name" value="Spast_Vps4_C"/>
</dbReference>
<keyword evidence="13" id="KW-1185">Reference proteome</keyword>
<evidence type="ECO:0000256" key="7">
    <source>
        <dbReference type="ARBA" id="ARBA00023235"/>
    </source>
</evidence>
<evidence type="ECO:0000256" key="2">
    <source>
        <dbReference type="ARBA" id="ARBA00022490"/>
    </source>
</evidence>
<dbReference type="InterPro" id="IPR041569">
    <property type="entry name" value="AAA_lid_3"/>
</dbReference>
<evidence type="ECO:0000313" key="11">
    <source>
        <dbReference type="EMBL" id="ESN91729.1"/>
    </source>
</evidence>
<evidence type="ECO:0000256" key="4">
    <source>
        <dbReference type="ARBA" id="ARBA00022741"/>
    </source>
</evidence>
<organism evidence="12 13">
    <name type="scientific">Helobdella robusta</name>
    <name type="common">Californian leech</name>
    <dbReference type="NCBI Taxonomy" id="6412"/>
    <lineage>
        <taxon>Eukaryota</taxon>
        <taxon>Metazoa</taxon>
        <taxon>Spiralia</taxon>
        <taxon>Lophotrochozoa</taxon>
        <taxon>Annelida</taxon>
        <taxon>Clitellata</taxon>
        <taxon>Hirudinea</taxon>
        <taxon>Rhynchobdellida</taxon>
        <taxon>Glossiphoniidae</taxon>
        <taxon>Helobdella</taxon>
    </lineage>
</organism>
<comment type="similarity">
    <text evidence="8">Belongs to the AAA ATPase family. Katanin p60 subunit A1 subfamily.</text>
</comment>
<dbReference type="PANTHER" id="PTHR23074:SF19">
    <property type="entry name" value="KATANIN P60 ATPASE-CONTAINING SUBUNIT A1"/>
    <property type="match status" value="1"/>
</dbReference>
<dbReference type="PANTHER" id="PTHR23074">
    <property type="entry name" value="AAA DOMAIN-CONTAINING"/>
    <property type="match status" value="1"/>
</dbReference>
<dbReference type="eggNOG" id="KOG0738">
    <property type="taxonomic scope" value="Eukaryota"/>
</dbReference>
<keyword evidence="3 8" id="KW-0493">Microtubule</keyword>
<evidence type="ECO:0000313" key="12">
    <source>
        <dbReference type="EnsemblMetazoa" id="HelroP156140"/>
    </source>
</evidence>
<dbReference type="InterPro" id="IPR003593">
    <property type="entry name" value="AAA+_ATPase"/>
</dbReference>
<accession>T1ELR9</accession>
<dbReference type="HAMAP" id="MF_03023">
    <property type="entry name" value="Katanin_p60_A1"/>
    <property type="match status" value="1"/>
</dbReference>
<dbReference type="GO" id="GO:0005524">
    <property type="term" value="F:ATP binding"/>
    <property type="evidence" value="ECO:0007669"/>
    <property type="project" value="UniProtKB-KW"/>
</dbReference>
<evidence type="ECO:0000256" key="6">
    <source>
        <dbReference type="ARBA" id="ARBA00023212"/>
    </source>
</evidence>
<dbReference type="SUPFAM" id="SSF52540">
    <property type="entry name" value="P-loop containing nucleoside triphosphate hydrolases"/>
    <property type="match status" value="1"/>
</dbReference>
<dbReference type="FunFam" id="1.20.58.80:FF:000003">
    <property type="entry name" value="Katanin p60 ATPase-containing subunit A1"/>
    <property type="match status" value="1"/>
</dbReference>
<dbReference type="Pfam" id="PF00004">
    <property type="entry name" value="AAA"/>
    <property type="match status" value="1"/>
</dbReference>
<reference evidence="12" key="3">
    <citation type="submission" date="2015-06" db="UniProtKB">
        <authorList>
            <consortium name="EnsemblMetazoa"/>
        </authorList>
    </citation>
    <scope>IDENTIFICATION</scope>
</reference>
<evidence type="ECO:0000259" key="10">
    <source>
        <dbReference type="SMART" id="SM00382"/>
    </source>
</evidence>